<keyword evidence="2" id="KW-0732">Signal</keyword>
<gene>
    <name evidence="3" type="ORF">A7A08_00643</name>
</gene>
<name>A0A1E2S3A2_9HYPH</name>
<feature type="signal peptide" evidence="2">
    <location>
        <begin position="1"/>
        <end position="23"/>
    </location>
</feature>
<protein>
    <submittedName>
        <fullName evidence="3">Uncharacterized protein</fullName>
    </submittedName>
</protein>
<dbReference type="AlphaFoldDB" id="A0A1E2S3A2"/>
<dbReference type="RefSeq" id="WP_141693814.1">
    <property type="nucleotide sequence ID" value="NZ_MASI01000001.1"/>
</dbReference>
<keyword evidence="1" id="KW-0472">Membrane</keyword>
<proteinExistence type="predicted"/>
<keyword evidence="4" id="KW-1185">Reference proteome</keyword>
<comment type="caution">
    <text evidence="3">The sequence shown here is derived from an EMBL/GenBank/DDBJ whole genome shotgun (WGS) entry which is preliminary data.</text>
</comment>
<feature type="transmembrane region" description="Helical" evidence="1">
    <location>
        <begin position="44"/>
        <end position="68"/>
    </location>
</feature>
<keyword evidence="1" id="KW-1133">Transmembrane helix</keyword>
<dbReference type="Proteomes" id="UP000095087">
    <property type="component" value="Unassembled WGS sequence"/>
</dbReference>
<keyword evidence="1" id="KW-0812">Transmembrane</keyword>
<evidence type="ECO:0000313" key="3">
    <source>
        <dbReference type="EMBL" id="ODA68809.1"/>
    </source>
</evidence>
<dbReference type="EMBL" id="MASI01000001">
    <property type="protein sequence ID" value="ODA68809.1"/>
    <property type="molecule type" value="Genomic_DNA"/>
</dbReference>
<evidence type="ECO:0000256" key="1">
    <source>
        <dbReference type="SAM" id="Phobius"/>
    </source>
</evidence>
<sequence length="98" mass="10590">MFRACFSMALLTLSLYAVFAAWAETSKALVAEQQAGSAGEANYGILILAAIAIPLALSLVGSMVHSVPVMLAEWYEDNRAWLSAMGLGAILLFVFYWL</sequence>
<evidence type="ECO:0000256" key="2">
    <source>
        <dbReference type="SAM" id="SignalP"/>
    </source>
</evidence>
<organism evidence="3 4">
    <name type="scientific">Methyloligella halotolerans</name>
    <dbReference type="NCBI Taxonomy" id="1177755"/>
    <lineage>
        <taxon>Bacteria</taxon>
        <taxon>Pseudomonadati</taxon>
        <taxon>Pseudomonadota</taxon>
        <taxon>Alphaproteobacteria</taxon>
        <taxon>Hyphomicrobiales</taxon>
        <taxon>Hyphomicrobiaceae</taxon>
        <taxon>Methyloligella</taxon>
    </lineage>
</organism>
<feature type="chain" id="PRO_5009116678" evidence="2">
    <location>
        <begin position="24"/>
        <end position="98"/>
    </location>
</feature>
<evidence type="ECO:0000313" key="4">
    <source>
        <dbReference type="Proteomes" id="UP000095087"/>
    </source>
</evidence>
<feature type="transmembrane region" description="Helical" evidence="1">
    <location>
        <begin position="80"/>
        <end position="97"/>
    </location>
</feature>
<accession>A0A1E2S3A2</accession>
<reference evidence="3 4" key="1">
    <citation type="submission" date="2016-07" db="EMBL/GenBank/DDBJ databases">
        <title>Draft genome sequence of Methyloligella halotolerans C2T (VKM B-2706T=CCUG 61687T=DSM 25045T), a halotolerant polyhydroxybutyrate accumulating methylotroph.</title>
        <authorList>
            <person name="Vasilenko O.V."/>
            <person name="Doronina N.V."/>
            <person name="Poroshina M.N."/>
            <person name="Tarlachkov S.V."/>
            <person name="Trotsenko Y.A."/>
        </authorList>
    </citation>
    <scope>NUCLEOTIDE SEQUENCE [LARGE SCALE GENOMIC DNA]</scope>
    <source>
        <strain evidence="3 4">VKM B-2706</strain>
    </source>
</reference>